<evidence type="ECO:0000256" key="19">
    <source>
        <dbReference type="ARBA" id="ARBA00049360"/>
    </source>
</evidence>
<feature type="region of interest" description="Disordered" evidence="23">
    <location>
        <begin position="69"/>
        <end position="135"/>
    </location>
</feature>
<feature type="region of interest" description="Disordered" evidence="23">
    <location>
        <begin position="329"/>
        <end position="414"/>
    </location>
</feature>
<keyword evidence="6" id="KW-0547">Nucleotide-binding</keyword>
<keyword evidence="9" id="KW-0347">Helicase</keyword>
<dbReference type="Pfam" id="PF09382">
    <property type="entry name" value="RQC"/>
    <property type="match status" value="1"/>
</dbReference>
<sequence>MNFFGRGGGKNLSLRSHPGPGERNMQTSITSFLPKSAAPKTGIDAAKPVAKILPQADALPKSGFELICEKKTSTNQNPAPQSGNSGKKKRKNDNPFVSSSDEDTDLDTFIDNKIDEVTSEDSPRKSPVIERRSKLSLSLSQARKPLFPAVKTPENSFNFAAAFELSDADDSWDDEPKSSTFQVKKKATPSVPKPAPSVPKVEPKPSMEPSKPIVNFDANFLLSDDDDILDVTPEKVPPQKAVPVPSKLEKFECDVRKWASVVDSLQPLRPDVNRAEVEEVKKRLSGLMAEFSELCIAMLSLDLKQVAPSTAVKLRTTAQKVKAKLLLAEKRHPSASQDDMPFSYASQDTVPLPSTVQGNRNLPSASQGTTHLPSATQKRPTPPQRQFNGYPDASPAVQRDFSFPTTSPQVGNALSAAGPAQEMDLMGAIFNKPSPKSKLSLNNGKFHGKLKNDADNPLFQGFNHPHSHQLKRLLKEKFGLSSFRTNQLQAMNAALLGHNCFVLMPTGGGKSLCYQLPALVTGGVTIVVSPLKSLIQDQVNKLNTLGIPAAHLSGDMNTEQINNVYNELRSGSPKMTLLYVTPEKLGMSKRLVDALRSLHQRRQLSRFVIDEAHCVSNWGHDFRPDYQKLSALKENFPSVPTMALTATATQLVRTDILRQLRMDDPKWFLSSFNRPNLKYSVLEKVSKAKSGGEDQLLALLQQPTFRNKSGIVYCFSRNDCQNTAEKLKQHGVRAAAYHAGMTDKQRNAVQHQWTTGTLKVICATIAFGMGIDKPDVRFVVHNSLAKSIEGYYQEAGRAGRDGQLAHCILLYSYADVKKILTLIESDGKSREAVQVHRDNVYRMQAFCTNKLDCRRVLQLSYFGENFSRELCLRDKSAACDNCLNQGEYVEFDFLSLAREIVQCARTTCGYPGSGTRVTQLDLANVLRGSKAQKIVSQGLDQLPIHGKAASLSRADVERLLQKLVVDNFLSEEFLSTVEDRTAAYVRLGPKHDAIFSVQKFSFAVKKPKEGTLPQTPVVCKPSRDEELLLDIQNGCLLALQEKLREIATALGKSPHTVCNPQALVEMSKRLPETREQMLNVTHVTETNFNVFGQQLLEITKTFASTQQEVLASYAADVISDDDEGEDLLAVRAPASTSTQAPSQRGRGGGRGGFRSFGGRKFGKKRKGKTAAGPARKKQKAGGGGGYTTSRGPSGETVTTRPGLNSRIQNMPVPVGRGNIRNLKVSSFN</sequence>
<evidence type="ECO:0000256" key="17">
    <source>
        <dbReference type="ARBA" id="ARBA00034808"/>
    </source>
</evidence>
<dbReference type="SMART" id="SM00490">
    <property type="entry name" value="HELICc"/>
    <property type="match status" value="1"/>
</dbReference>
<dbReference type="InterPro" id="IPR036390">
    <property type="entry name" value="WH_DNA-bd_sf"/>
</dbReference>
<feature type="compositionally biased region" description="Gly residues" evidence="23">
    <location>
        <begin position="1"/>
        <end position="10"/>
    </location>
</feature>
<dbReference type="FunFam" id="3.40.50.300:FF:000537">
    <property type="entry name" value="Bloom syndrome RecQ-like helicase"/>
    <property type="match status" value="1"/>
</dbReference>
<protein>
    <recommendedName>
        <fullName evidence="20">RecQ-like DNA helicase BLM</fullName>
        <ecNumber evidence="17">5.6.2.4</ecNumber>
    </recommendedName>
    <alternativeName>
        <fullName evidence="21">Bloom syndrome protein homolog</fullName>
    </alternativeName>
    <alternativeName>
        <fullName evidence="18">DNA 3'-5' helicase BLM</fullName>
    </alternativeName>
    <alternativeName>
        <fullName evidence="22">RecQ helicase homolog</fullName>
    </alternativeName>
</protein>
<comment type="cofactor">
    <cofactor evidence="1">
        <name>Zn(2+)</name>
        <dbReference type="ChEBI" id="CHEBI:29105"/>
    </cofactor>
</comment>
<feature type="compositionally biased region" description="Polar residues" evidence="23">
    <location>
        <begin position="1195"/>
        <end position="1208"/>
    </location>
</feature>
<dbReference type="Gene3D" id="3.40.50.300">
    <property type="entry name" value="P-loop containing nucleotide triphosphate hydrolases"/>
    <property type="match status" value="2"/>
</dbReference>
<dbReference type="GO" id="GO:0006260">
    <property type="term" value="P:DNA replication"/>
    <property type="evidence" value="ECO:0007669"/>
    <property type="project" value="UniProtKB-KW"/>
</dbReference>
<dbReference type="GO" id="GO:0005634">
    <property type="term" value="C:nucleus"/>
    <property type="evidence" value="ECO:0007669"/>
    <property type="project" value="UniProtKB-SubCell"/>
</dbReference>
<keyword evidence="10" id="KW-0862">Zinc</keyword>
<dbReference type="GO" id="GO:0005524">
    <property type="term" value="F:ATP binding"/>
    <property type="evidence" value="ECO:0007669"/>
    <property type="project" value="UniProtKB-KW"/>
</dbReference>
<gene>
    <name evidence="27" type="ORF">CLODIP_2_CD02668</name>
</gene>
<dbReference type="GO" id="GO:0043138">
    <property type="term" value="F:3'-5' DNA helicase activity"/>
    <property type="evidence" value="ECO:0007669"/>
    <property type="project" value="UniProtKB-EC"/>
</dbReference>
<evidence type="ECO:0000256" key="16">
    <source>
        <dbReference type="ARBA" id="ARBA00034617"/>
    </source>
</evidence>
<dbReference type="SUPFAM" id="SSF47819">
    <property type="entry name" value="HRDC-like"/>
    <property type="match status" value="1"/>
</dbReference>
<feature type="region of interest" description="Disordered" evidence="23">
    <location>
        <begin position="169"/>
        <end position="209"/>
    </location>
</feature>
<proteinExistence type="inferred from homology"/>
<dbReference type="Pfam" id="PF00570">
    <property type="entry name" value="HRDC"/>
    <property type="match status" value="1"/>
</dbReference>
<dbReference type="Gene3D" id="1.10.10.10">
    <property type="entry name" value="Winged helix-like DNA-binding domain superfamily/Winged helix DNA-binding domain"/>
    <property type="match status" value="1"/>
</dbReference>
<dbReference type="InterPro" id="IPR001650">
    <property type="entry name" value="Helicase_C-like"/>
</dbReference>
<evidence type="ECO:0000256" key="23">
    <source>
        <dbReference type="SAM" id="MobiDB-lite"/>
    </source>
</evidence>
<dbReference type="InterPro" id="IPR044876">
    <property type="entry name" value="HRDC_dom_sf"/>
</dbReference>
<evidence type="ECO:0000256" key="12">
    <source>
        <dbReference type="ARBA" id="ARBA00023125"/>
    </source>
</evidence>
<evidence type="ECO:0000256" key="22">
    <source>
        <dbReference type="ARBA" id="ARBA00076271"/>
    </source>
</evidence>
<keyword evidence="28" id="KW-1185">Reference proteome</keyword>
<dbReference type="PROSITE" id="PS50967">
    <property type="entry name" value="HRDC"/>
    <property type="match status" value="1"/>
</dbReference>
<reference evidence="27 28" key="1">
    <citation type="submission" date="2020-04" db="EMBL/GenBank/DDBJ databases">
        <authorList>
            <person name="Alioto T."/>
            <person name="Alioto T."/>
            <person name="Gomez Garrido J."/>
        </authorList>
    </citation>
    <scope>NUCLEOTIDE SEQUENCE [LARGE SCALE GENOMIC DNA]</scope>
</reference>
<feature type="domain" description="Helicase C-terminal" evidence="26">
    <location>
        <begin position="692"/>
        <end position="841"/>
    </location>
</feature>
<dbReference type="InterPro" id="IPR004589">
    <property type="entry name" value="DNA_helicase_ATP-dep_RecQ"/>
</dbReference>
<evidence type="ECO:0000256" key="8">
    <source>
        <dbReference type="ARBA" id="ARBA00022801"/>
    </source>
</evidence>
<evidence type="ECO:0000256" key="7">
    <source>
        <dbReference type="ARBA" id="ARBA00022763"/>
    </source>
</evidence>
<evidence type="ECO:0000256" key="6">
    <source>
        <dbReference type="ARBA" id="ARBA00022741"/>
    </source>
</evidence>
<evidence type="ECO:0000256" key="4">
    <source>
        <dbReference type="ARBA" id="ARBA00022705"/>
    </source>
</evidence>
<dbReference type="PROSITE" id="PS51192">
    <property type="entry name" value="HELICASE_ATP_BIND_1"/>
    <property type="match status" value="1"/>
</dbReference>
<dbReference type="Gene3D" id="1.10.150.80">
    <property type="entry name" value="HRDC domain"/>
    <property type="match status" value="1"/>
</dbReference>
<dbReference type="Pfam" id="PF16124">
    <property type="entry name" value="RecQ_Zn_bind"/>
    <property type="match status" value="1"/>
</dbReference>
<dbReference type="GO" id="GO:0005737">
    <property type="term" value="C:cytoplasm"/>
    <property type="evidence" value="ECO:0007669"/>
    <property type="project" value="TreeGrafter"/>
</dbReference>
<dbReference type="FunFam" id="3.40.50.300:FF:000340">
    <property type="entry name" value="Bloom syndrome, RecQ helicase"/>
    <property type="match status" value="1"/>
</dbReference>
<dbReference type="InterPro" id="IPR018982">
    <property type="entry name" value="RQC_domain"/>
</dbReference>
<comment type="similarity">
    <text evidence="3">Belongs to the helicase family. RecQ subfamily.</text>
</comment>
<name>A0A8S1E0Y0_9INSE</name>
<evidence type="ECO:0000259" key="25">
    <source>
        <dbReference type="PROSITE" id="PS51192"/>
    </source>
</evidence>
<dbReference type="InterPro" id="IPR011545">
    <property type="entry name" value="DEAD/DEAH_box_helicase_dom"/>
</dbReference>
<comment type="subcellular location">
    <subcellularLocation>
        <location evidence="2">Nucleus</location>
    </subcellularLocation>
</comment>
<dbReference type="InterPro" id="IPR027417">
    <property type="entry name" value="P-loop_NTPase"/>
</dbReference>
<dbReference type="GO" id="GO:0000724">
    <property type="term" value="P:double-strand break repair via homologous recombination"/>
    <property type="evidence" value="ECO:0007669"/>
    <property type="project" value="TreeGrafter"/>
</dbReference>
<evidence type="ECO:0000313" key="27">
    <source>
        <dbReference type="EMBL" id="CAB3387129.1"/>
    </source>
</evidence>
<keyword evidence="13" id="KW-0234">DNA repair</keyword>
<feature type="compositionally biased region" description="Basic and acidic residues" evidence="23">
    <location>
        <begin position="110"/>
        <end position="133"/>
    </location>
</feature>
<evidence type="ECO:0000256" key="2">
    <source>
        <dbReference type="ARBA" id="ARBA00004123"/>
    </source>
</evidence>
<keyword evidence="14" id="KW-0413">Isomerase</keyword>
<evidence type="ECO:0000256" key="14">
    <source>
        <dbReference type="ARBA" id="ARBA00023235"/>
    </source>
</evidence>
<dbReference type="InterPro" id="IPR002121">
    <property type="entry name" value="HRDC_dom"/>
</dbReference>
<comment type="caution">
    <text evidence="27">The sequence shown here is derived from an EMBL/GenBank/DDBJ whole genome shotgun (WGS) entry which is preliminary data.</text>
</comment>
<keyword evidence="4" id="KW-0235">DNA replication</keyword>
<dbReference type="SUPFAM" id="SSF52540">
    <property type="entry name" value="P-loop containing nucleoside triphosphate hydrolases"/>
    <property type="match status" value="1"/>
</dbReference>
<feature type="compositionally biased region" description="Polar residues" evidence="23">
    <location>
        <begin position="73"/>
        <end position="85"/>
    </location>
</feature>
<evidence type="ECO:0000256" key="1">
    <source>
        <dbReference type="ARBA" id="ARBA00001947"/>
    </source>
</evidence>
<keyword evidence="5" id="KW-0479">Metal-binding</keyword>
<dbReference type="PANTHER" id="PTHR13710:SF153">
    <property type="entry name" value="RECQ-LIKE DNA HELICASE BLM"/>
    <property type="match status" value="1"/>
</dbReference>
<evidence type="ECO:0000256" key="15">
    <source>
        <dbReference type="ARBA" id="ARBA00023242"/>
    </source>
</evidence>
<dbReference type="SUPFAM" id="SSF46785">
    <property type="entry name" value="Winged helix' DNA-binding domain"/>
    <property type="match status" value="1"/>
</dbReference>
<dbReference type="SMART" id="SM00487">
    <property type="entry name" value="DEXDc"/>
    <property type="match status" value="1"/>
</dbReference>
<feature type="compositionally biased region" description="Polar residues" evidence="23">
    <location>
        <begin position="344"/>
        <end position="387"/>
    </location>
</feature>
<dbReference type="PROSITE" id="PS00690">
    <property type="entry name" value="DEAH_ATP_HELICASE"/>
    <property type="match status" value="1"/>
</dbReference>
<dbReference type="AlphaFoldDB" id="A0A8S1E0Y0"/>
<evidence type="ECO:0000256" key="20">
    <source>
        <dbReference type="ARBA" id="ARBA00073450"/>
    </source>
</evidence>
<evidence type="ECO:0000313" key="28">
    <source>
        <dbReference type="Proteomes" id="UP000494165"/>
    </source>
</evidence>
<dbReference type="GO" id="GO:0005694">
    <property type="term" value="C:chromosome"/>
    <property type="evidence" value="ECO:0007669"/>
    <property type="project" value="TreeGrafter"/>
</dbReference>
<accession>A0A8S1E0Y0</accession>
<evidence type="ECO:0000256" key="13">
    <source>
        <dbReference type="ARBA" id="ARBA00023204"/>
    </source>
</evidence>
<dbReference type="Proteomes" id="UP000494165">
    <property type="component" value="Unassembled WGS sequence"/>
</dbReference>
<dbReference type="InterPro" id="IPR014001">
    <property type="entry name" value="Helicase_ATP-bd"/>
</dbReference>
<keyword evidence="7" id="KW-0227">DNA damage</keyword>
<evidence type="ECO:0000256" key="21">
    <source>
        <dbReference type="ARBA" id="ARBA00076065"/>
    </source>
</evidence>
<evidence type="ECO:0000256" key="10">
    <source>
        <dbReference type="ARBA" id="ARBA00022833"/>
    </source>
</evidence>
<feature type="compositionally biased region" description="Gly residues" evidence="23">
    <location>
        <begin position="1145"/>
        <end position="1155"/>
    </location>
</feature>
<dbReference type="EC" id="5.6.2.4" evidence="17"/>
<feature type="domain" description="Helicase ATP-binding" evidence="25">
    <location>
        <begin position="491"/>
        <end position="666"/>
    </location>
</feature>
<feature type="domain" description="HRDC" evidence="24">
    <location>
        <begin position="1029"/>
        <end position="1109"/>
    </location>
</feature>
<evidence type="ECO:0000256" key="11">
    <source>
        <dbReference type="ARBA" id="ARBA00022840"/>
    </source>
</evidence>
<evidence type="ECO:0000259" key="26">
    <source>
        <dbReference type="PROSITE" id="PS51194"/>
    </source>
</evidence>
<dbReference type="GO" id="GO:0046872">
    <property type="term" value="F:metal ion binding"/>
    <property type="evidence" value="ECO:0007669"/>
    <property type="project" value="UniProtKB-KW"/>
</dbReference>
<dbReference type="Pfam" id="PF00270">
    <property type="entry name" value="DEAD"/>
    <property type="match status" value="1"/>
</dbReference>
<dbReference type="Pfam" id="PF00271">
    <property type="entry name" value="Helicase_C"/>
    <property type="match status" value="1"/>
</dbReference>
<dbReference type="InterPro" id="IPR002464">
    <property type="entry name" value="DNA/RNA_helicase_DEAH_CS"/>
</dbReference>
<dbReference type="InterPro" id="IPR010997">
    <property type="entry name" value="HRDC-like_sf"/>
</dbReference>
<evidence type="ECO:0000256" key="9">
    <source>
        <dbReference type="ARBA" id="ARBA00022806"/>
    </source>
</evidence>
<keyword evidence="11" id="KW-0067">ATP-binding</keyword>
<evidence type="ECO:0000256" key="3">
    <source>
        <dbReference type="ARBA" id="ARBA00005446"/>
    </source>
</evidence>
<feature type="compositionally biased region" description="Polar residues" evidence="23">
    <location>
        <begin position="403"/>
        <end position="412"/>
    </location>
</feature>
<dbReference type="GO" id="GO:0009378">
    <property type="term" value="F:four-way junction helicase activity"/>
    <property type="evidence" value="ECO:0007669"/>
    <property type="project" value="TreeGrafter"/>
</dbReference>
<dbReference type="NCBIfam" id="TIGR00614">
    <property type="entry name" value="recQ_fam"/>
    <property type="match status" value="1"/>
</dbReference>
<feature type="region of interest" description="Disordered" evidence="23">
    <location>
        <begin position="1"/>
        <end position="27"/>
    </location>
</feature>
<evidence type="ECO:0000256" key="5">
    <source>
        <dbReference type="ARBA" id="ARBA00022723"/>
    </source>
</evidence>
<organism evidence="27 28">
    <name type="scientific">Cloeon dipterum</name>
    <dbReference type="NCBI Taxonomy" id="197152"/>
    <lineage>
        <taxon>Eukaryota</taxon>
        <taxon>Metazoa</taxon>
        <taxon>Ecdysozoa</taxon>
        <taxon>Arthropoda</taxon>
        <taxon>Hexapoda</taxon>
        <taxon>Insecta</taxon>
        <taxon>Pterygota</taxon>
        <taxon>Palaeoptera</taxon>
        <taxon>Ephemeroptera</taxon>
        <taxon>Pisciforma</taxon>
        <taxon>Baetidae</taxon>
        <taxon>Cloeon</taxon>
    </lineage>
</organism>
<dbReference type="InterPro" id="IPR032284">
    <property type="entry name" value="RecQ_Zn-bd"/>
</dbReference>
<keyword evidence="8" id="KW-0378">Hydrolase</keyword>
<dbReference type="PANTHER" id="PTHR13710">
    <property type="entry name" value="DNA HELICASE RECQ FAMILY MEMBER"/>
    <property type="match status" value="1"/>
</dbReference>
<dbReference type="EMBL" id="CADEPI010000540">
    <property type="protein sequence ID" value="CAB3387129.1"/>
    <property type="molecule type" value="Genomic_DNA"/>
</dbReference>
<feature type="compositionally biased region" description="Basic residues" evidence="23">
    <location>
        <begin position="1160"/>
        <end position="1179"/>
    </location>
</feature>
<dbReference type="GO" id="GO:0007131">
    <property type="term" value="P:reciprocal meiotic recombination"/>
    <property type="evidence" value="ECO:0007669"/>
    <property type="project" value="UniProtKB-ARBA"/>
</dbReference>
<keyword evidence="12" id="KW-0238">DNA-binding</keyword>
<dbReference type="CDD" id="cd18794">
    <property type="entry name" value="SF2_C_RecQ"/>
    <property type="match status" value="1"/>
</dbReference>
<dbReference type="OrthoDB" id="10261556at2759"/>
<comment type="catalytic activity">
    <reaction evidence="16">
        <text>Couples ATP hydrolysis with the unwinding of duplex DNA by translocating in the 3'-5' direction.</text>
        <dbReference type="EC" id="5.6.2.4"/>
    </reaction>
</comment>
<dbReference type="InterPro" id="IPR036388">
    <property type="entry name" value="WH-like_DNA-bd_sf"/>
</dbReference>
<dbReference type="GO" id="GO:0016787">
    <property type="term" value="F:hydrolase activity"/>
    <property type="evidence" value="ECO:0007669"/>
    <property type="project" value="UniProtKB-KW"/>
</dbReference>
<feature type="region of interest" description="Disordered" evidence="23">
    <location>
        <begin position="1130"/>
        <end position="1228"/>
    </location>
</feature>
<comment type="catalytic activity">
    <reaction evidence="19">
        <text>ATP + H2O = ADP + phosphate + H(+)</text>
        <dbReference type="Rhea" id="RHEA:13065"/>
        <dbReference type="ChEBI" id="CHEBI:15377"/>
        <dbReference type="ChEBI" id="CHEBI:15378"/>
        <dbReference type="ChEBI" id="CHEBI:30616"/>
        <dbReference type="ChEBI" id="CHEBI:43474"/>
        <dbReference type="ChEBI" id="CHEBI:456216"/>
    </reaction>
</comment>
<dbReference type="PROSITE" id="PS51194">
    <property type="entry name" value="HELICASE_CTER"/>
    <property type="match status" value="1"/>
</dbReference>
<evidence type="ECO:0000256" key="18">
    <source>
        <dbReference type="ARBA" id="ARBA00044542"/>
    </source>
</evidence>
<dbReference type="GO" id="GO:0003677">
    <property type="term" value="F:DNA binding"/>
    <property type="evidence" value="ECO:0007669"/>
    <property type="project" value="UniProtKB-KW"/>
</dbReference>
<dbReference type="SMART" id="SM00956">
    <property type="entry name" value="RQC"/>
    <property type="match status" value="1"/>
</dbReference>
<evidence type="ECO:0000259" key="24">
    <source>
        <dbReference type="PROSITE" id="PS50967"/>
    </source>
</evidence>
<keyword evidence="15" id="KW-0539">Nucleus</keyword>